<evidence type="ECO:0000256" key="1">
    <source>
        <dbReference type="SAM" id="SignalP"/>
    </source>
</evidence>
<dbReference type="SUPFAM" id="SSF51338">
    <property type="entry name" value="Composite domain of metallo-dependent hydrolases"/>
    <property type="match status" value="1"/>
</dbReference>
<dbReference type="SUPFAM" id="SSF51556">
    <property type="entry name" value="Metallo-dependent hydrolases"/>
    <property type="match status" value="1"/>
</dbReference>
<gene>
    <name evidence="3" type="ORF">DJ021_00575</name>
</gene>
<dbReference type="PANTHER" id="PTHR11647">
    <property type="entry name" value="HYDRANTOINASE/DIHYDROPYRIMIDINASE FAMILY MEMBER"/>
    <property type="match status" value="1"/>
</dbReference>
<protein>
    <submittedName>
        <fullName evidence="3">D-aminoacylase</fullName>
    </submittedName>
</protein>
<evidence type="ECO:0000313" key="3">
    <source>
        <dbReference type="EMBL" id="RAK61629.1"/>
    </source>
</evidence>
<dbReference type="OrthoDB" id="9766983at2"/>
<dbReference type="InterPro" id="IPR032466">
    <property type="entry name" value="Metal_Hydrolase"/>
</dbReference>
<dbReference type="Pfam" id="PF07969">
    <property type="entry name" value="Amidohydro_3"/>
    <property type="match status" value="1"/>
</dbReference>
<dbReference type="GO" id="GO:0016811">
    <property type="term" value="F:hydrolase activity, acting on carbon-nitrogen (but not peptide) bonds, in linear amides"/>
    <property type="evidence" value="ECO:0007669"/>
    <property type="project" value="InterPro"/>
</dbReference>
<dbReference type="PANTHER" id="PTHR11647:SF1">
    <property type="entry name" value="COLLAPSIN RESPONSE MEDIATOR PROTEIN"/>
    <property type="match status" value="1"/>
</dbReference>
<comment type="caution">
    <text evidence="3">The sequence shown here is derived from an EMBL/GenBank/DDBJ whole genome shotgun (WGS) entry which is preliminary data.</text>
</comment>
<feature type="chain" id="PRO_5016448987" evidence="1">
    <location>
        <begin position="34"/>
        <end position="539"/>
    </location>
</feature>
<dbReference type="AlphaFoldDB" id="A0A328B408"/>
<name>A0A328B408_9CAUL</name>
<evidence type="ECO:0000313" key="4">
    <source>
        <dbReference type="Proteomes" id="UP000249842"/>
    </source>
</evidence>
<proteinExistence type="predicted"/>
<organism evidence="3 4">
    <name type="scientific">Phenylobacterium hankyongense</name>
    <dbReference type="NCBI Taxonomy" id="1813876"/>
    <lineage>
        <taxon>Bacteria</taxon>
        <taxon>Pseudomonadati</taxon>
        <taxon>Pseudomonadota</taxon>
        <taxon>Alphaproteobacteria</taxon>
        <taxon>Caulobacterales</taxon>
        <taxon>Caulobacteraceae</taxon>
        <taxon>Phenylobacterium</taxon>
    </lineage>
</organism>
<dbReference type="Gene3D" id="3.20.20.140">
    <property type="entry name" value="Metal-dependent hydrolases"/>
    <property type="match status" value="1"/>
</dbReference>
<dbReference type="Gene3D" id="2.30.40.10">
    <property type="entry name" value="Urease, subunit C, domain 1"/>
    <property type="match status" value="1"/>
</dbReference>
<accession>A0A328B408</accession>
<feature type="signal peptide" evidence="1">
    <location>
        <begin position="1"/>
        <end position="33"/>
    </location>
</feature>
<evidence type="ECO:0000259" key="2">
    <source>
        <dbReference type="Pfam" id="PF07969"/>
    </source>
</evidence>
<reference evidence="4" key="1">
    <citation type="submission" date="2018-05" db="EMBL/GenBank/DDBJ databases">
        <authorList>
            <person name="Li X."/>
        </authorList>
    </citation>
    <scope>NUCLEOTIDE SEQUENCE [LARGE SCALE GENOMIC DNA]</scope>
    <source>
        <strain evidence="4">HKS-05</strain>
    </source>
</reference>
<dbReference type="Proteomes" id="UP000249842">
    <property type="component" value="Unassembled WGS sequence"/>
</dbReference>
<feature type="domain" description="Amidohydrolase 3" evidence="2">
    <location>
        <begin position="81"/>
        <end position="514"/>
    </location>
</feature>
<dbReference type="InterPro" id="IPR023100">
    <property type="entry name" value="D-aminoacylase_insert_dom_sf"/>
</dbReference>
<sequence length="539" mass="57458">MAWSSKYRPVAAAGLLAGVSALALVALPSAAPAAAPADLLIQGGTVYTGAETPATVADVVVVGDKIAYVGPGGAKRYAAKRVIQAKGKIVAPGLIDAHSHPDTYIRSADPKERLNAPWVFQGVSTILIGVDGYGTPDVGKDAAWFTEKRVGTNLVPYVGFGAVRSRVLNQDARAPTPAELDQERALVAKGMCEGAIGLSTGLFYAPQSFAKTDEVIELAKEAAKRGGLYDTHQRDEASYTIGLLGSVKEVIQIGREAGLPVHFAHIKALGVDVQGEAPQVIALINQARAAGQVVTADEYPWEASGTSVDAALLPRWSVDGGRPALLKRLDDPATLEKIRTEMAENMRRRGGPDSLLLTAADKPWTGKTLAQMGKTWNLDPRDAALRIIREDGHATSVASFNMIEPDIKLFMVQPWVVTSSDGSNGHPRQYATFPMKYAKYVKAEKTITLGEFIRSSTGRTADMFKLQARGYLKPGYFADVVVFDPDRYAPKADYVHPRVLTEGVDELVVNGSLVLDGGKLTGQAPGRVLLHKPPAGTCA</sequence>
<dbReference type="EMBL" id="QFYP01000001">
    <property type="protein sequence ID" value="RAK61629.1"/>
    <property type="molecule type" value="Genomic_DNA"/>
</dbReference>
<keyword evidence="4" id="KW-1185">Reference proteome</keyword>
<keyword evidence="1" id="KW-0732">Signal</keyword>
<dbReference type="Gene3D" id="3.30.1490.130">
    <property type="entry name" value="D-aminoacylase. Domain 3"/>
    <property type="match status" value="1"/>
</dbReference>
<dbReference type="RefSeq" id="WP_111458917.1">
    <property type="nucleotide sequence ID" value="NZ_QFYP01000001.1"/>
</dbReference>
<dbReference type="InterPro" id="IPR013108">
    <property type="entry name" value="Amidohydro_3"/>
</dbReference>
<dbReference type="InterPro" id="IPR050378">
    <property type="entry name" value="Metallo-dep_Hydrolases_sf"/>
</dbReference>
<dbReference type="InterPro" id="IPR011059">
    <property type="entry name" value="Metal-dep_hydrolase_composite"/>
</dbReference>